<dbReference type="Proteomes" id="UP000682733">
    <property type="component" value="Unassembled WGS sequence"/>
</dbReference>
<dbReference type="Proteomes" id="UP000681722">
    <property type="component" value="Unassembled WGS sequence"/>
</dbReference>
<dbReference type="SUPFAM" id="SSF69318">
    <property type="entry name" value="Integrin alpha N-terminal domain"/>
    <property type="match status" value="1"/>
</dbReference>
<dbReference type="OrthoDB" id="5317514at2759"/>
<evidence type="ECO:0000313" key="3">
    <source>
        <dbReference type="EMBL" id="CAF1549174.1"/>
    </source>
</evidence>
<proteinExistence type="predicted"/>
<dbReference type="EMBL" id="CAJOBC010092536">
    <property type="protein sequence ID" value="CAF4410085.1"/>
    <property type="molecule type" value="Genomic_DNA"/>
</dbReference>
<dbReference type="EMBL" id="CAJNOQ010026866">
    <property type="protein sequence ID" value="CAF1549174.1"/>
    <property type="molecule type" value="Genomic_DNA"/>
</dbReference>
<dbReference type="PANTHER" id="PTHR44103:SF1">
    <property type="entry name" value="PROPROTEIN CONVERTASE P"/>
    <property type="match status" value="1"/>
</dbReference>
<dbReference type="Pfam" id="PF13517">
    <property type="entry name" value="FG-GAP_3"/>
    <property type="match status" value="1"/>
</dbReference>
<dbReference type="InterPro" id="IPR028994">
    <property type="entry name" value="Integrin_alpha_N"/>
</dbReference>
<gene>
    <name evidence="3" type="ORF">GPM918_LOCUS39096</name>
    <name evidence="2" type="ORF">OVA965_LOCUS19347</name>
    <name evidence="5" type="ORF">SRO942_LOCUS39952</name>
    <name evidence="4" type="ORF">TMI583_LOCUS19360</name>
</gene>
<comment type="caution">
    <text evidence="3">The sequence shown here is derived from an EMBL/GenBank/DDBJ whole genome shotgun (WGS) entry which is preliminary data.</text>
</comment>
<evidence type="ECO:0000313" key="4">
    <source>
        <dbReference type="EMBL" id="CAF3863471.1"/>
    </source>
</evidence>
<evidence type="ECO:0000313" key="6">
    <source>
        <dbReference type="Proteomes" id="UP000663829"/>
    </source>
</evidence>
<accession>A0A815WI28</accession>
<protein>
    <recommendedName>
        <fullName evidence="7">VCBS repeat-containing protein</fullName>
    </recommendedName>
</protein>
<evidence type="ECO:0000313" key="2">
    <source>
        <dbReference type="EMBL" id="CAF1102145.1"/>
    </source>
</evidence>
<dbReference type="PANTHER" id="PTHR44103">
    <property type="entry name" value="PROPROTEIN CONVERTASE P"/>
    <property type="match status" value="1"/>
</dbReference>
<evidence type="ECO:0000313" key="5">
    <source>
        <dbReference type="EMBL" id="CAF4410085.1"/>
    </source>
</evidence>
<evidence type="ECO:0000256" key="1">
    <source>
        <dbReference type="ARBA" id="ARBA00022729"/>
    </source>
</evidence>
<keyword evidence="6" id="KW-1185">Reference proteome</keyword>
<dbReference type="EMBL" id="CAJNOK010009938">
    <property type="protein sequence ID" value="CAF1102145.1"/>
    <property type="molecule type" value="Genomic_DNA"/>
</dbReference>
<organism evidence="3 6">
    <name type="scientific">Didymodactylos carnosus</name>
    <dbReference type="NCBI Taxonomy" id="1234261"/>
    <lineage>
        <taxon>Eukaryota</taxon>
        <taxon>Metazoa</taxon>
        <taxon>Spiralia</taxon>
        <taxon>Gnathifera</taxon>
        <taxon>Rotifera</taxon>
        <taxon>Eurotatoria</taxon>
        <taxon>Bdelloidea</taxon>
        <taxon>Philodinida</taxon>
        <taxon>Philodinidae</taxon>
        <taxon>Didymodactylos</taxon>
    </lineage>
</organism>
<dbReference type="Gene3D" id="2.130.10.130">
    <property type="entry name" value="Integrin alpha, N-terminal"/>
    <property type="match status" value="1"/>
</dbReference>
<keyword evidence="1" id="KW-0732">Signal</keyword>
<evidence type="ECO:0008006" key="7">
    <source>
        <dbReference type="Google" id="ProtNLM"/>
    </source>
</evidence>
<feature type="non-terminal residue" evidence="3">
    <location>
        <position position="1"/>
    </location>
</feature>
<dbReference type="Proteomes" id="UP000663829">
    <property type="component" value="Unassembled WGS sequence"/>
</dbReference>
<dbReference type="AlphaFoldDB" id="A0A815WI28"/>
<reference evidence="3" key="1">
    <citation type="submission" date="2021-02" db="EMBL/GenBank/DDBJ databases">
        <authorList>
            <person name="Nowell W R."/>
        </authorList>
    </citation>
    <scope>NUCLEOTIDE SEQUENCE</scope>
</reference>
<dbReference type="Proteomes" id="UP000677228">
    <property type="component" value="Unassembled WGS sequence"/>
</dbReference>
<name>A0A815WI28_9BILA</name>
<sequence length="124" mass="13086">ATAHLPVKRAIQVVITQTLIAADVNGDKKPDIIVANNGGNTLDVYLNKGNGTLAAPTPYITDNEPWGLAAADVNGDSYLDIIVGDYGAGTIGHPHPVTYTSVTYMKTSRKTIAMLCVCREKGSD</sequence>
<dbReference type="InterPro" id="IPR013517">
    <property type="entry name" value="FG-GAP"/>
</dbReference>
<dbReference type="EMBL" id="CAJOBA010009958">
    <property type="protein sequence ID" value="CAF3863471.1"/>
    <property type="molecule type" value="Genomic_DNA"/>
</dbReference>